<sequence length="329" mass="38364">MKRILSITFLAFLFTSCKENVSAENIKNIENSLSAEITKDSLNVSFEEKNKQDEEIFQLEKPIKTIKGEYEAAYNGYKVLLNSNSNNQELTFFKNKTEIKKVLNFYYENGDIVFKLYKSNLGNLVLLIEGRDYYSSNLGIYYIDNKSNSIIEIDDTLVFRQEDPEKLGVKDLIGHISKEGDVLKSNFYLGDKFLYEKKYNIQKKIQQSIKKYGDNWLGIYQTQINKNSNDTNTMHIISLKINKDSIIFEVNGYHVSQKYLLGAKEVENKLKLEFIKDLSEYNDPQIEKIQDFGVITFKDNIYMLRCPYIDLNFVYGLKQVCVLKKDISH</sequence>
<protein>
    <recommendedName>
        <fullName evidence="3">Lipoprotein</fullName>
    </recommendedName>
</protein>
<keyword evidence="2" id="KW-1185">Reference proteome</keyword>
<evidence type="ECO:0000313" key="1">
    <source>
        <dbReference type="EMBL" id="UPZ13841.1"/>
    </source>
</evidence>
<dbReference type="Proteomes" id="UP000829998">
    <property type="component" value="Chromosome"/>
</dbReference>
<dbReference type="RefSeq" id="WP_248726187.1">
    <property type="nucleotide sequence ID" value="NZ_CP096829.1"/>
</dbReference>
<reference evidence="1 2" key="1">
    <citation type="submission" date="2022-04" db="EMBL/GenBank/DDBJ databases">
        <authorList>
            <person name="Ra J.-S."/>
            <person name="Kim S.-B."/>
        </authorList>
    </citation>
    <scope>NUCLEOTIDE SEQUENCE [LARGE SCALE GENOMIC DNA]</scope>
    <source>
        <strain evidence="1 2">MMS21-Er5</strain>
    </source>
</reference>
<name>A0ABY4LQG2_9FLAO</name>
<proteinExistence type="predicted"/>
<evidence type="ECO:0000313" key="2">
    <source>
        <dbReference type="Proteomes" id="UP000829998"/>
    </source>
</evidence>
<evidence type="ECO:0008006" key="3">
    <source>
        <dbReference type="Google" id="ProtNLM"/>
    </source>
</evidence>
<dbReference type="PROSITE" id="PS51257">
    <property type="entry name" value="PROKAR_LIPOPROTEIN"/>
    <property type="match status" value="1"/>
</dbReference>
<gene>
    <name evidence="1" type="ORF">M0M44_13885</name>
</gene>
<accession>A0ABY4LQG2</accession>
<organism evidence="1 2">
    <name type="scientific">Flavobacterium humidisoli</name>
    <dbReference type="NCBI Taxonomy" id="2937442"/>
    <lineage>
        <taxon>Bacteria</taxon>
        <taxon>Pseudomonadati</taxon>
        <taxon>Bacteroidota</taxon>
        <taxon>Flavobacteriia</taxon>
        <taxon>Flavobacteriales</taxon>
        <taxon>Flavobacteriaceae</taxon>
        <taxon>Flavobacterium</taxon>
    </lineage>
</organism>
<dbReference type="EMBL" id="CP096829">
    <property type="protein sequence ID" value="UPZ13841.1"/>
    <property type="molecule type" value="Genomic_DNA"/>
</dbReference>